<dbReference type="OMA" id="GWLIWRV"/>
<evidence type="ECO:0000313" key="3">
    <source>
        <dbReference type="EMBL" id="EPE05250.1"/>
    </source>
</evidence>
<proteinExistence type="predicted"/>
<dbReference type="VEuPathDB" id="FungiDB:F503_03855"/>
<feature type="transmembrane region" description="Helical" evidence="2">
    <location>
        <begin position="61"/>
        <end position="82"/>
    </location>
</feature>
<sequence>MPVKKRAGKGSGAASSSTKPKLPIPFKKAPDSLEPFFDQLDIRDCYITHIDNFPASFKRKIFSVPVLLNLGVVVLFMLRVWYISPFYAQLFESAIVGKTNATTLVAKDMPWPELLVAVLRRGFTFMLDLVLAIFVWPWPVEFCFGTRHGNPIGWRLKTGFRDQEVYVRRSREWYSSYKTAVAKNEESIGKKATGIDNAQLDFAGDEEARRVLMAHIMQATSPKLTQQKTGYLTMDGNWDLDWNMMVWASHLVDKKEIALEAFTSVALVYHEEFGWLTMEGTSDRPSSGGPADDERRRQVFKFRDALSALGKEDLFYRWIEIIQFETTRPGGIGDSKRQEEVAKQVREEFMAKGVDFDKLWADTVGTDGLYGM</sequence>
<keyword evidence="2" id="KW-0812">Transmembrane</keyword>
<evidence type="ECO:0000313" key="4">
    <source>
        <dbReference type="Proteomes" id="UP000016923"/>
    </source>
</evidence>
<name>S3CWS2_OPHP1</name>
<dbReference type="STRING" id="1262450.S3CWS2"/>
<dbReference type="OrthoDB" id="5421757at2759"/>
<feature type="region of interest" description="Disordered" evidence="1">
    <location>
        <begin position="1"/>
        <end position="25"/>
    </location>
</feature>
<evidence type="ECO:0000256" key="1">
    <source>
        <dbReference type="SAM" id="MobiDB-lite"/>
    </source>
</evidence>
<dbReference type="Proteomes" id="UP000016923">
    <property type="component" value="Unassembled WGS sequence"/>
</dbReference>
<gene>
    <name evidence="3" type="ORF">F503_03855</name>
</gene>
<keyword evidence="4" id="KW-1185">Reference proteome</keyword>
<dbReference type="EMBL" id="KE148157">
    <property type="protein sequence ID" value="EPE05250.1"/>
    <property type="molecule type" value="Genomic_DNA"/>
</dbReference>
<dbReference type="eggNOG" id="ENOG502SKGP">
    <property type="taxonomic scope" value="Eukaryota"/>
</dbReference>
<evidence type="ECO:0000256" key="2">
    <source>
        <dbReference type="SAM" id="Phobius"/>
    </source>
</evidence>
<keyword evidence="2" id="KW-1133">Transmembrane helix</keyword>
<protein>
    <submittedName>
        <fullName evidence="3">Uncharacterized protein</fullName>
    </submittedName>
</protein>
<reference evidence="3 4" key="1">
    <citation type="journal article" date="2013" name="BMC Genomics">
        <title>The genome and transcriptome of the pine saprophyte Ophiostoma piceae, and a comparison with the bark beetle-associated pine pathogen Grosmannia clavigera.</title>
        <authorList>
            <person name="Haridas S."/>
            <person name="Wang Y."/>
            <person name="Lim L."/>
            <person name="Massoumi Alamouti S."/>
            <person name="Jackman S."/>
            <person name="Docking R."/>
            <person name="Robertson G."/>
            <person name="Birol I."/>
            <person name="Bohlmann J."/>
            <person name="Breuil C."/>
        </authorList>
    </citation>
    <scope>NUCLEOTIDE SEQUENCE [LARGE SCALE GENOMIC DNA]</scope>
    <source>
        <strain evidence="3 4">UAMH 11346</strain>
    </source>
</reference>
<organism evidence="3 4">
    <name type="scientific">Ophiostoma piceae (strain UAMH 11346)</name>
    <name type="common">Sap stain fungus</name>
    <dbReference type="NCBI Taxonomy" id="1262450"/>
    <lineage>
        <taxon>Eukaryota</taxon>
        <taxon>Fungi</taxon>
        <taxon>Dikarya</taxon>
        <taxon>Ascomycota</taxon>
        <taxon>Pezizomycotina</taxon>
        <taxon>Sordariomycetes</taxon>
        <taxon>Sordariomycetidae</taxon>
        <taxon>Ophiostomatales</taxon>
        <taxon>Ophiostomataceae</taxon>
        <taxon>Ophiostoma</taxon>
    </lineage>
</organism>
<accession>S3CWS2</accession>
<dbReference type="HOGENOM" id="CLU_064110_0_0_1"/>
<keyword evidence="2" id="KW-0472">Membrane</keyword>
<dbReference type="AlphaFoldDB" id="S3CWS2"/>